<keyword evidence="7 9" id="KW-0472">Membrane</keyword>
<dbReference type="KEGG" id="och:CES85_5239"/>
<proteinExistence type="inferred from homology"/>
<dbReference type="GO" id="GO:0022857">
    <property type="term" value="F:transmembrane transporter activity"/>
    <property type="evidence" value="ECO:0007669"/>
    <property type="project" value="UniProtKB-UniRule"/>
</dbReference>
<keyword evidence="5 9" id="KW-0812">Transmembrane</keyword>
<evidence type="ECO:0000256" key="5">
    <source>
        <dbReference type="ARBA" id="ARBA00022692"/>
    </source>
</evidence>
<evidence type="ECO:0000256" key="8">
    <source>
        <dbReference type="ARBA" id="ARBA00038436"/>
    </source>
</evidence>
<dbReference type="RefSeq" id="WP_095445172.1">
    <property type="nucleotide sequence ID" value="NZ_CP022603.1"/>
</dbReference>
<feature type="transmembrane region" description="Helical" evidence="9">
    <location>
        <begin position="20"/>
        <end position="40"/>
    </location>
</feature>
<evidence type="ECO:0000313" key="11">
    <source>
        <dbReference type="EMBL" id="ASV84445.1"/>
    </source>
</evidence>
<keyword evidence="6 9" id="KW-1133">Transmembrane helix</keyword>
<keyword evidence="2 9" id="KW-0813">Transport</keyword>
<keyword evidence="4 9" id="KW-0997">Cell inner membrane</keyword>
<dbReference type="PANTHER" id="PTHR35011:SF10">
    <property type="entry name" value="TRAP TRANSPORTER SMALL PERMEASE PROTEIN"/>
    <property type="match status" value="1"/>
</dbReference>
<dbReference type="OrthoDB" id="8030921at2"/>
<name>A0A248UCI0_9HYPH</name>
<evidence type="ECO:0000256" key="3">
    <source>
        <dbReference type="ARBA" id="ARBA00022475"/>
    </source>
</evidence>
<protein>
    <recommendedName>
        <fullName evidence="9">TRAP transporter small permease protein</fullName>
    </recommendedName>
</protein>
<evidence type="ECO:0000256" key="1">
    <source>
        <dbReference type="ARBA" id="ARBA00004429"/>
    </source>
</evidence>
<evidence type="ECO:0000256" key="7">
    <source>
        <dbReference type="ARBA" id="ARBA00023136"/>
    </source>
</evidence>
<comment type="subunit">
    <text evidence="9">The complex comprises the extracytoplasmic solute receptor protein and the two transmembrane proteins.</text>
</comment>
<keyword evidence="3" id="KW-1003">Cell membrane</keyword>
<organism evidence="11 12">
    <name type="scientific">Ochrobactrum quorumnocens</name>
    <dbReference type="NCBI Taxonomy" id="271865"/>
    <lineage>
        <taxon>Bacteria</taxon>
        <taxon>Pseudomonadati</taxon>
        <taxon>Pseudomonadota</taxon>
        <taxon>Alphaproteobacteria</taxon>
        <taxon>Hyphomicrobiales</taxon>
        <taxon>Brucellaceae</taxon>
        <taxon>Brucella/Ochrobactrum group</taxon>
        <taxon>Ochrobactrum</taxon>
    </lineage>
</organism>
<dbReference type="AlphaFoldDB" id="A0A248UCI0"/>
<evidence type="ECO:0000256" key="2">
    <source>
        <dbReference type="ARBA" id="ARBA00022448"/>
    </source>
</evidence>
<dbReference type="GO" id="GO:0005886">
    <property type="term" value="C:plasma membrane"/>
    <property type="evidence" value="ECO:0007669"/>
    <property type="project" value="UniProtKB-SubCell"/>
</dbReference>
<dbReference type="Proteomes" id="UP000215256">
    <property type="component" value="Chromosome 2"/>
</dbReference>
<evidence type="ECO:0000259" key="10">
    <source>
        <dbReference type="Pfam" id="PF04290"/>
    </source>
</evidence>
<dbReference type="EMBL" id="CP022603">
    <property type="protein sequence ID" value="ASV84445.1"/>
    <property type="molecule type" value="Genomic_DNA"/>
</dbReference>
<dbReference type="PANTHER" id="PTHR35011">
    <property type="entry name" value="2,3-DIKETO-L-GULONATE TRAP TRANSPORTER SMALL PERMEASE PROTEIN YIAM"/>
    <property type="match status" value="1"/>
</dbReference>
<reference evidence="11 12" key="1">
    <citation type="submission" date="2017-07" db="EMBL/GenBank/DDBJ databases">
        <title>Phylogenetic study on the rhizospheric bacterium Ochrobactrum sp. A44.</title>
        <authorList>
            <person name="Krzyzanowska D.M."/>
            <person name="Ossowicki A."/>
            <person name="Rajewska M."/>
            <person name="Maciag T."/>
            <person name="Kaczynski Z."/>
            <person name="Czerwicka M."/>
            <person name="Jafra S."/>
        </authorList>
    </citation>
    <scope>NUCLEOTIDE SEQUENCE [LARGE SCALE GENOMIC DNA]</scope>
    <source>
        <strain evidence="11 12">A44</strain>
    </source>
</reference>
<dbReference type="Pfam" id="PF04290">
    <property type="entry name" value="DctQ"/>
    <property type="match status" value="1"/>
</dbReference>
<accession>A0A248UCI0</accession>
<evidence type="ECO:0000256" key="6">
    <source>
        <dbReference type="ARBA" id="ARBA00022989"/>
    </source>
</evidence>
<evidence type="ECO:0000256" key="4">
    <source>
        <dbReference type="ARBA" id="ARBA00022519"/>
    </source>
</evidence>
<dbReference type="InterPro" id="IPR055348">
    <property type="entry name" value="DctQ"/>
</dbReference>
<dbReference type="GO" id="GO:0015740">
    <property type="term" value="P:C4-dicarboxylate transport"/>
    <property type="evidence" value="ECO:0007669"/>
    <property type="project" value="TreeGrafter"/>
</dbReference>
<comment type="similarity">
    <text evidence="8 9">Belongs to the TRAP transporter small permease family.</text>
</comment>
<evidence type="ECO:0000256" key="9">
    <source>
        <dbReference type="RuleBase" id="RU369079"/>
    </source>
</evidence>
<feature type="transmembrane region" description="Helical" evidence="9">
    <location>
        <begin position="52"/>
        <end position="71"/>
    </location>
</feature>
<gene>
    <name evidence="11" type="ORF">CES85_5239</name>
</gene>
<feature type="transmembrane region" description="Helical" evidence="9">
    <location>
        <begin position="136"/>
        <end position="158"/>
    </location>
</feature>
<feature type="transmembrane region" description="Helical" evidence="9">
    <location>
        <begin position="93"/>
        <end position="115"/>
    </location>
</feature>
<comment type="function">
    <text evidence="9">Part of the tripartite ATP-independent periplasmic (TRAP) transport system.</text>
</comment>
<sequence>MSKILRSFTRVYDGLVYSMAWLAGAVIGGTFLAIIVDVLLRNAGLKTPAWTSAFSEYAMLVAAMAAAPLVIRERGHVWVEVITTVTGPRFQRVLGLMVLVLCISISLVMAWYATVMAFDAGIRGEVDIRSIIMPRWFLYSVLAVGFTLCATEFARFIVRGEDMYARSSLPQGGS</sequence>
<dbReference type="InterPro" id="IPR007387">
    <property type="entry name" value="TRAP_DctQ"/>
</dbReference>
<evidence type="ECO:0000313" key="12">
    <source>
        <dbReference type="Proteomes" id="UP000215256"/>
    </source>
</evidence>
<feature type="domain" description="Tripartite ATP-independent periplasmic transporters DctQ component" evidence="10">
    <location>
        <begin position="31"/>
        <end position="159"/>
    </location>
</feature>
<comment type="subcellular location">
    <subcellularLocation>
        <location evidence="1 9">Cell inner membrane</location>
        <topology evidence="1 9">Multi-pass membrane protein</topology>
    </subcellularLocation>
</comment>